<accession>A0A6A1WNU3</accession>
<evidence type="ECO:0000313" key="2">
    <source>
        <dbReference type="EMBL" id="KAB1225408.1"/>
    </source>
</evidence>
<dbReference type="EMBL" id="RXIC02000019">
    <property type="protein sequence ID" value="KAB1225408.1"/>
    <property type="molecule type" value="Genomic_DNA"/>
</dbReference>
<dbReference type="PANTHER" id="PTHR36245">
    <property type="entry name" value="GLYCINE-RICH PROTEIN DOT1-LIKE"/>
    <property type="match status" value="1"/>
</dbReference>
<feature type="compositionally biased region" description="Gly residues" evidence="1">
    <location>
        <begin position="76"/>
        <end position="92"/>
    </location>
</feature>
<keyword evidence="3" id="KW-1185">Reference proteome</keyword>
<organism evidence="2 3">
    <name type="scientific">Morella rubra</name>
    <name type="common">Chinese bayberry</name>
    <dbReference type="NCBI Taxonomy" id="262757"/>
    <lineage>
        <taxon>Eukaryota</taxon>
        <taxon>Viridiplantae</taxon>
        <taxon>Streptophyta</taxon>
        <taxon>Embryophyta</taxon>
        <taxon>Tracheophyta</taxon>
        <taxon>Spermatophyta</taxon>
        <taxon>Magnoliopsida</taxon>
        <taxon>eudicotyledons</taxon>
        <taxon>Gunneridae</taxon>
        <taxon>Pentapetalae</taxon>
        <taxon>rosids</taxon>
        <taxon>fabids</taxon>
        <taxon>Fagales</taxon>
        <taxon>Myricaceae</taxon>
        <taxon>Morella</taxon>
    </lineage>
</organism>
<dbReference type="OrthoDB" id="1648650at2759"/>
<dbReference type="PANTHER" id="PTHR36245:SF7">
    <property type="entry name" value="GLYCINE-RICH PROTEIN"/>
    <property type="match status" value="1"/>
</dbReference>
<dbReference type="Proteomes" id="UP000516437">
    <property type="component" value="Chromosome 1"/>
</dbReference>
<name>A0A6A1WNU3_9ROSI</name>
<evidence type="ECO:0000313" key="3">
    <source>
        <dbReference type="Proteomes" id="UP000516437"/>
    </source>
</evidence>
<dbReference type="AlphaFoldDB" id="A0A6A1WNU3"/>
<feature type="compositionally biased region" description="Low complexity" evidence="1">
    <location>
        <begin position="56"/>
        <end position="66"/>
    </location>
</feature>
<reference evidence="2 3" key="1">
    <citation type="journal article" date="2019" name="Plant Biotechnol. J.">
        <title>The red bayberry genome and genetic basis of sex determination.</title>
        <authorList>
            <person name="Jia H.M."/>
            <person name="Jia H.J."/>
            <person name="Cai Q.L."/>
            <person name="Wang Y."/>
            <person name="Zhao H.B."/>
            <person name="Yang W.F."/>
            <person name="Wang G.Y."/>
            <person name="Li Y.H."/>
            <person name="Zhan D.L."/>
            <person name="Shen Y.T."/>
            <person name="Niu Q.F."/>
            <person name="Chang L."/>
            <person name="Qiu J."/>
            <person name="Zhao L."/>
            <person name="Xie H.B."/>
            <person name="Fu W.Y."/>
            <person name="Jin J."/>
            <person name="Li X.W."/>
            <person name="Jiao Y."/>
            <person name="Zhou C.C."/>
            <person name="Tu T."/>
            <person name="Chai C.Y."/>
            <person name="Gao J.L."/>
            <person name="Fan L.J."/>
            <person name="van de Weg E."/>
            <person name="Wang J.Y."/>
            <person name="Gao Z.S."/>
        </authorList>
    </citation>
    <scope>NUCLEOTIDE SEQUENCE [LARGE SCALE GENOMIC DNA]</scope>
    <source>
        <tissue evidence="2">Leaves</tissue>
    </source>
</reference>
<proteinExistence type="predicted"/>
<feature type="region of interest" description="Disordered" evidence="1">
    <location>
        <begin position="1"/>
        <end position="108"/>
    </location>
</feature>
<sequence length="156" mass="16035">MLATSSPLPKPLPSSERRVQWTPETNGEDLIPSALVDRAPTDGTHLGAKVAHRHGSTSTVGDSGTSAIKHSSKIEGGVGRGGGYRGNGGNGNNGDSTSSPDAHGSGTALIPVYAAGGANNRHPKHHRGSGNCNRNSIRLSTLVAAILAPFIPHLYY</sequence>
<evidence type="ECO:0000256" key="1">
    <source>
        <dbReference type="SAM" id="MobiDB-lite"/>
    </source>
</evidence>
<protein>
    <submittedName>
        <fullName evidence="2">Uncharacterized protein</fullName>
    </submittedName>
</protein>
<gene>
    <name evidence="2" type="ORF">CJ030_MR1G019290</name>
</gene>
<comment type="caution">
    <text evidence="2">The sequence shown here is derived from an EMBL/GenBank/DDBJ whole genome shotgun (WGS) entry which is preliminary data.</text>
</comment>